<feature type="compositionally biased region" description="Polar residues" evidence="2">
    <location>
        <begin position="263"/>
        <end position="280"/>
    </location>
</feature>
<evidence type="ECO:0000256" key="2">
    <source>
        <dbReference type="SAM" id="MobiDB-lite"/>
    </source>
</evidence>
<comment type="similarity">
    <text evidence="1">Belongs to the RANBP9/10 family.</text>
</comment>
<name>A0ABR4Q0L2_9CEST</name>
<feature type="compositionally biased region" description="Polar residues" evidence="2">
    <location>
        <begin position="903"/>
        <end position="913"/>
    </location>
</feature>
<dbReference type="PROSITE" id="PS50896">
    <property type="entry name" value="LISH"/>
    <property type="match status" value="1"/>
</dbReference>
<feature type="domain" description="B30.2/SPRY" evidence="3">
    <location>
        <begin position="1"/>
        <end position="105"/>
    </location>
</feature>
<reference evidence="4 5" key="1">
    <citation type="journal article" date="2022" name="Front. Cell. Infect. Microbiol.">
        <title>The Genomes of Two Strains of Taenia crassiceps the Animal Model for the Study of Human Cysticercosis.</title>
        <authorList>
            <person name="Bobes R.J."/>
            <person name="Estrada K."/>
            <person name="Rios-Valencia D.G."/>
            <person name="Calderon-Gallegos A."/>
            <person name="de la Torre P."/>
            <person name="Carrero J.C."/>
            <person name="Sanchez-Flores A."/>
            <person name="Laclette J.P."/>
        </authorList>
    </citation>
    <scope>NUCLEOTIDE SEQUENCE [LARGE SCALE GENOMIC DNA]</scope>
    <source>
        <strain evidence="4">WFUcys</strain>
    </source>
</reference>
<evidence type="ECO:0000313" key="5">
    <source>
        <dbReference type="Proteomes" id="UP001651158"/>
    </source>
</evidence>
<feature type="compositionally biased region" description="Acidic residues" evidence="2">
    <location>
        <begin position="190"/>
        <end position="199"/>
    </location>
</feature>
<dbReference type="EMBL" id="JAKROA010000020">
    <property type="protein sequence ID" value="KAL5103197.1"/>
    <property type="molecule type" value="Genomic_DNA"/>
</dbReference>
<accession>A0ABR4Q0L2</accession>
<keyword evidence="5" id="KW-1185">Reference proteome</keyword>
<dbReference type="PROSITE" id="PS50188">
    <property type="entry name" value="B302_SPRY"/>
    <property type="match status" value="1"/>
</dbReference>
<feature type="compositionally biased region" description="Low complexity" evidence="2">
    <location>
        <begin position="641"/>
        <end position="652"/>
    </location>
</feature>
<feature type="compositionally biased region" description="Basic and acidic residues" evidence="2">
    <location>
        <begin position="318"/>
        <end position="329"/>
    </location>
</feature>
<organism evidence="4 5">
    <name type="scientific">Taenia crassiceps</name>
    <dbReference type="NCBI Taxonomy" id="6207"/>
    <lineage>
        <taxon>Eukaryota</taxon>
        <taxon>Metazoa</taxon>
        <taxon>Spiralia</taxon>
        <taxon>Lophotrochozoa</taxon>
        <taxon>Platyhelminthes</taxon>
        <taxon>Cestoda</taxon>
        <taxon>Eucestoda</taxon>
        <taxon>Cyclophyllidea</taxon>
        <taxon>Taeniidae</taxon>
        <taxon>Taenia</taxon>
    </lineage>
</organism>
<feature type="region of interest" description="Disordered" evidence="2">
    <location>
        <begin position="1023"/>
        <end position="1060"/>
    </location>
</feature>
<dbReference type="InterPro" id="IPR043136">
    <property type="entry name" value="B30.2/SPRY_sf"/>
</dbReference>
<dbReference type="Pfam" id="PF00622">
    <property type="entry name" value="SPRY"/>
    <property type="match status" value="1"/>
</dbReference>
<evidence type="ECO:0000313" key="4">
    <source>
        <dbReference type="EMBL" id="KAL5103197.1"/>
    </source>
</evidence>
<dbReference type="SMART" id="SM00449">
    <property type="entry name" value="SPRY"/>
    <property type="match status" value="1"/>
</dbReference>
<dbReference type="InterPro" id="IPR003877">
    <property type="entry name" value="SPRY_dom"/>
</dbReference>
<feature type="region of interest" description="Disordered" evidence="2">
    <location>
        <begin position="260"/>
        <end position="284"/>
    </location>
</feature>
<feature type="region of interest" description="Disordered" evidence="2">
    <location>
        <begin position="318"/>
        <end position="338"/>
    </location>
</feature>
<evidence type="ECO:0000259" key="3">
    <source>
        <dbReference type="PROSITE" id="PS50188"/>
    </source>
</evidence>
<feature type="compositionally biased region" description="Acidic residues" evidence="2">
    <location>
        <begin position="706"/>
        <end position="716"/>
    </location>
</feature>
<feature type="region of interest" description="Disordered" evidence="2">
    <location>
        <begin position="165"/>
        <end position="199"/>
    </location>
</feature>
<feature type="compositionally biased region" description="Basic residues" evidence="2">
    <location>
        <begin position="676"/>
        <end position="685"/>
    </location>
</feature>
<feature type="compositionally biased region" description="Acidic residues" evidence="2">
    <location>
        <begin position="751"/>
        <end position="809"/>
    </location>
</feature>
<dbReference type="InterPro" id="IPR044736">
    <property type="entry name" value="Gid1/RanBPM/SPLA_SPRY"/>
</dbReference>
<dbReference type="InterPro" id="IPR013320">
    <property type="entry name" value="ConA-like_dom_sf"/>
</dbReference>
<dbReference type="SUPFAM" id="SSF49899">
    <property type="entry name" value="Concanavalin A-like lectins/glucanases"/>
    <property type="match status" value="1"/>
</dbReference>
<dbReference type="PANTHER" id="PTHR12864">
    <property type="entry name" value="RAN BINDING PROTEIN 9-RELATED"/>
    <property type="match status" value="1"/>
</dbReference>
<feature type="region of interest" description="Disordered" evidence="2">
    <location>
        <begin position="421"/>
        <end position="440"/>
    </location>
</feature>
<dbReference type="InterPro" id="IPR050618">
    <property type="entry name" value="Ubq-SigPath_Reg"/>
</dbReference>
<dbReference type="SMART" id="SM00757">
    <property type="entry name" value="CRA"/>
    <property type="match status" value="1"/>
</dbReference>
<dbReference type="Proteomes" id="UP001651158">
    <property type="component" value="Unassembled WGS sequence"/>
</dbReference>
<feature type="compositionally biased region" description="Acidic residues" evidence="2">
    <location>
        <begin position="728"/>
        <end position="744"/>
    </location>
</feature>
<gene>
    <name evidence="4" type="ORF">TcWFU_009341</name>
</gene>
<feature type="compositionally biased region" description="Basic and acidic residues" evidence="2">
    <location>
        <begin position="1038"/>
        <end position="1060"/>
    </location>
</feature>
<feature type="compositionally biased region" description="Polar residues" evidence="2">
    <location>
        <begin position="1023"/>
        <end position="1032"/>
    </location>
</feature>
<protein>
    <submittedName>
        <fullName evidence="4">Ran-binding protein 10</fullName>
    </submittedName>
</protein>
<sequence length="1099" mass="121754">MIGVASRRASKFSGWDSSSFGYHSDGSLYHHTTPTPFGPKFCEEDVIGCGVDLISKSLFYTRNGEFLGKAFEGKLPVSTMPDLYPVIALDGQGCRVTSNFGDQPFFYPFKRHIAEEREAHENRLVGALSKDFIDVKMRDLVAGYLVHHGYIDSARVFSRWTSFGEPASSPFSSAKKTRNEEVEGAKDNADGDGEADEEASLPGFASMQHRRSLRTFCHRCQYGRVANTLAAWYPSIVERYPELILQLRCRQLVEMMYRHSEQRSGQPLSSSDSKLQQTMGGSRKRPCTTNASACCRTSESVPTLATCDDARSVSKYLHTDSPPDVHDQAHFSTPGSSAATSCDVMDIDNSLVFEASGNHPPNPQFCSEDQQSYGLSTDVPSFPAPSAAVTSGAGHQLVCELYDEEDEDDDDDGFGIVGNLSHNQEPLESIPMETESASSDLASMPALTTAPTKGLISQSSSSLEPKVLISQSSSSLEGNAEENSRLLRQIQFSRSLVDLAKQVKDKCGSLSPETEHLLQQSVSLMAYPSPSSPECPLRCLLDPSWRDNIASLINSAILTEAHHLPPQSAIEQALYALQKCFANHEFQEAQILGHFLLYHLSPSKYTSEIRLQHAASSPPPSSHAPAAFHSSESSNGRQEITSQTNNNSASSNDRIPNGRVSPPKRHLYTPPSSNGSRRHWRRRHTPGNSGLRPTMRYAPVETLPSTDEDEVEDISMEEGVQLHHHEELEDDQEEIESLDEEAEVELMTATMEEDGFEEDVEQNADEDDDDDDEEEEVEEDDDDDDDEDDDEEEDEEEQEEEALGDEAQEELAHQRETFNSFFTEGRILRRSGARSGDNSGERSRASTGVTNSGRRVESFSTYTTSEVSRLSGIRPRRYSRLVGGSGSAGRSAPPSRSSRRGDNSFTHHPSATGNANNNNNTRADCSSLALPTSSKPFTVPLLIVGPLPYPPLSPIFSDHTQGRHNFVPLSYTTTLLLPTTRAICIYFNIHNGCGMWMLRRLPGSRQPSGFHCRCSIGKPLRSRNLNSTTQNYGGDPEQPTKPEVKKTNKQQRNCDEQAGKQLDNRSLFDPRYLAEVYQEFYRELANAYAGFVNGFKKYK</sequence>
<dbReference type="InterPro" id="IPR013144">
    <property type="entry name" value="CRA_dom"/>
</dbReference>
<proteinExistence type="inferred from homology"/>
<dbReference type="Gene3D" id="2.60.120.920">
    <property type="match status" value="1"/>
</dbReference>
<feature type="region of interest" description="Disordered" evidence="2">
    <location>
        <begin position="611"/>
        <end position="927"/>
    </location>
</feature>
<dbReference type="InterPro" id="IPR006594">
    <property type="entry name" value="LisH"/>
</dbReference>
<feature type="compositionally biased region" description="Basic and acidic residues" evidence="2">
    <location>
        <begin position="177"/>
        <end position="189"/>
    </location>
</feature>
<dbReference type="CDD" id="cd12885">
    <property type="entry name" value="SPRY_RanBP_like"/>
    <property type="match status" value="1"/>
</dbReference>
<feature type="compositionally biased region" description="Polar residues" evidence="2">
    <location>
        <begin position="845"/>
        <end position="868"/>
    </location>
</feature>
<dbReference type="InterPro" id="IPR001870">
    <property type="entry name" value="B30.2/SPRY"/>
</dbReference>
<comment type="caution">
    <text evidence="4">The sequence shown here is derived from an EMBL/GenBank/DDBJ whole genome shotgun (WGS) entry which is preliminary data.</text>
</comment>
<evidence type="ECO:0000256" key="1">
    <source>
        <dbReference type="ARBA" id="ARBA00006535"/>
    </source>
</evidence>
<feature type="compositionally biased region" description="Low complexity" evidence="2">
    <location>
        <begin position="623"/>
        <end position="634"/>
    </location>
</feature>